<feature type="compositionally biased region" description="Acidic residues" evidence="3">
    <location>
        <begin position="231"/>
        <end position="254"/>
    </location>
</feature>
<dbReference type="Proteomes" id="UP000607653">
    <property type="component" value="Unassembled WGS sequence"/>
</dbReference>
<comment type="caution">
    <text evidence="2">Lacks conserved residue(s) required for the propagation of feature annotation.</text>
</comment>
<accession>A0A822ZEL7</accession>
<feature type="domain" description="WRC" evidence="4">
    <location>
        <begin position="278"/>
        <end position="322"/>
    </location>
</feature>
<dbReference type="AlphaFoldDB" id="A0A822ZEL7"/>
<feature type="region of interest" description="Disordered" evidence="3">
    <location>
        <begin position="362"/>
        <end position="383"/>
    </location>
</feature>
<feature type="region of interest" description="Disordered" evidence="3">
    <location>
        <begin position="1"/>
        <end position="178"/>
    </location>
</feature>
<evidence type="ECO:0000259" key="4">
    <source>
        <dbReference type="PROSITE" id="PS51667"/>
    </source>
</evidence>
<dbReference type="PROSITE" id="PS51667">
    <property type="entry name" value="WRC"/>
    <property type="match status" value="1"/>
</dbReference>
<keyword evidence="1" id="KW-0539">Nucleus</keyword>
<feature type="compositionally biased region" description="Low complexity" evidence="3">
    <location>
        <begin position="157"/>
        <end position="175"/>
    </location>
</feature>
<feature type="compositionally biased region" description="Basic and acidic residues" evidence="3">
    <location>
        <begin position="49"/>
        <end position="59"/>
    </location>
</feature>
<gene>
    <name evidence="5" type="ORF">HUJ06_000411</name>
</gene>
<evidence type="ECO:0000256" key="1">
    <source>
        <dbReference type="ARBA" id="ARBA00023242"/>
    </source>
</evidence>
<dbReference type="PANTHER" id="PTHR34122:SF1">
    <property type="entry name" value="EXPRESSED PROTEIN"/>
    <property type="match status" value="1"/>
</dbReference>
<feature type="compositionally biased region" description="Low complexity" evidence="3">
    <location>
        <begin position="38"/>
        <end position="48"/>
    </location>
</feature>
<evidence type="ECO:0000256" key="3">
    <source>
        <dbReference type="SAM" id="MobiDB-lite"/>
    </source>
</evidence>
<feature type="compositionally biased region" description="Basic and acidic residues" evidence="3">
    <location>
        <begin position="199"/>
        <end position="211"/>
    </location>
</feature>
<name>A0A822ZEL7_NELNU</name>
<feature type="compositionally biased region" description="Acidic residues" evidence="3">
    <location>
        <begin position="362"/>
        <end position="376"/>
    </location>
</feature>
<evidence type="ECO:0000256" key="2">
    <source>
        <dbReference type="PROSITE-ProRule" id="PRU01002"/>
    </source>
</evidence>
<dbReference type="InterPro" id="IPR014977">
    <property type="entry name" value="WRC_dom"/>
</dbReference>
<feature type="region of interest" description="Disordered" evidence="3">
    <location>
        <begin position="326"/>
        <end position="346"/>
    </location>
</feature>
<feature type="compositionally biased region" description="Basic residues" evidence="3">
    <location>
        <begin position="212"/>
        <end position="226"/>
    </location>
</feature>
<feature type="region of interest" description="Disordered" evidence="3">
    <location>
        <begin position="199"/>
        <end position="261"/>
    </location>
</feature>
<feature type="compositionally biased region" description="Pro residues" evidence="3">
    <location>
        <begin position="24"/>
        <end position="37"/>
    </location>
</feature>
<organism evidence="5 6">
    <name type="scientific">Nelumbo nucifera</name>
    <name type="common">Sacred lotus</name>
    <dbReference type="NCBI Taxonomy" id="4432"/>
    <lineage>
        <taxon>Eukaryota</taxon>
        <taxon>Viridiplantae</taxon>
        <taxon>Streptophyta</taxon>
        <taxon>Embryophyta</taxon>
        <taxon>Tracheophyta</taxon>
        <taxon>Spermatophyta</taxon>
        <taxon>Magnoliopsida</taxon>
        <taxon>Proteales</taxon>
        <taxon>Nelumbonaceae</taxon>
        <taxon>Nelumbo</taxon>
    </lineage>
</organism>
<comment type="caution">
    <text evidence="5">The sequence shown here is derived from an EMBL/GenBank/DDBJ whole genome shotgun (WGS) entry which is preliminary data.</text>
</comment>
<dbReference type="EMBL" id="DUZY01000006">
    <property type="protein sequence ID" value="DAD42181.1"/>
    <property type="molecule type" value="Genomic_DNA"/>
</dbReference>
<protein>
    <recommendedName>
        <fullName evidence="4">WRC domain-containing protein</fullName>
    </recommendedName>
</protein>
<reference evidence="5 6" key="1">
    <citation type="journal article" date="2020" name="Mol. Biol. Evol.">
        <title>Distinct Expression and Methylation Patterns for Genes with Different Fates following a Single Whole-Genome Duplication in Flowering Plants.</title>
        <authorList>
            <person name="Shi T."/>
            <person name="Rahmani R.S."/>
            <person name="Gugger P.F."/>
            <person name="Wang M."/>
            <person name="Li H."/>
            <person name="Zhang Y."/>
            <person name="Li Z."/>
            <person name="Wang Q."/>
            <person name="Van de Peer Y."/>
            <person name="Marchal K."/>
            <person name="Chen J."/>
        </authorList>
    </citation>
    <scope>NUCLEOTIDE SEQUENCE [LARGE SCALE GENOMIC DNA]</scope>
    <source>
        <tissue evidence="5">Leaf</tissue>
    </source>
</reference>
<sequence length="438" mass="49131">MRIRKRWPSQPAPPSSLPQLTPLAPDPPSSTPQPPLSSPLEPSPGSLHLHPDRFVETNNHHLRLPCDSPPNPSLTRPKLEDRHPSDLQLTMVKGANGWICSSSSERDESGQPTKKNKVDCMHPGLTQDSQSGEVEEEAADDRRFPTVTNRRNESYPGAATSAGVGNSSVSSSSWSRPGGRWCDGEKVFPLKKRRGDFERKVNGDTMTEKEKKMKSRVKTKTNKKWVHQQVENEDEQEGEEEDDDEKEEVEDDDEERKYDRIKLNGTSLMKKRGNSGVLMEGSRCSRVNGRGWRCCQQTLVGYSLCEHHLGKGRLRSMSSVPCRASAVARPKKEKERGLLSSSSSSSTSQLHLKGFKFKEELEEEYGEEEDEEEEEDKPLTITKKRKKIGMVKARSISSLLGQTYHAPAPPDQEISSELWILDLPNFQGHGQTAVVLEQ</sequence>
<dbReference type="PANTHER" id="PTHR34122">
    <property type="entry name" value="EXPRESSED PROTEIN-RELATED"/>
    <property type="match status" value="1"/>
</dbReference>
<evidence type="ECO:0000313" key="6">
    <source>
        <dbReference type="Proteomes" id="UP000607653"/>
    </source>
</evidence>
<keyword evidence="6" id="KW-1185">Reference proteome</keyword>
<evidence type="ECO:0000313" key="5">
    <source>
        <dbReference type="EMBL" id="DAD42181.1"/>
    </source>
</evidence>
<proteinExistence type="predicted"/>
<dbReference type="Pfam" id="PF08879">
    <property type="entry name" value="WRC"/>
    <property type="match status" value="1"/>
</dbReference>